<dbReference type="EMBL" id="CP035485">
    <property type="protein sequence ID" value="QDI91896.1"/>
    <property type="molecule type" value="Genomic_DNA"/>
</dbReference>
<keyword evidence="1" id="KW-0812">Transmembrane</keyword>
<reference evidence="3" key="1">
    <citation type="submission" date="2019-01" db="EMBL/GenBank/DDBJ databases">
        <title>Genomic analysis of Salicibibacter sp. NKC3-5.</title>
        <authorList>
            <person name="Oh Y.J."/>
        </authorList>
    </citation>
    <scope>NUCLEOTIDE SEQUENCE [LARGE SCALE GENOMIC DNA]</scope>
    <source>
        <strain evidence="3">NKC3-5</strain>
    </source>
</reference>
<feature type="transmembrane region" description="Helical" evidence="1">
    <location>
        <begin position="180"/>
        <end position="199"/>
    </location>
</feature>
<sequence>MMSLTEVNRTGVLTNQVRYKLKSYIDVFATLVIIQLLGVLLSFDGSAMSSYTGYAIEMEAYYYSADIVMGFTIVWGFVVSLLLTTKAYREDDFAFVANRMTSHFSSIIFIGIASVIGGMTAVLSGFLLQVLMYYGIGYQNILISEGLTEPLYMLTGMAGAVLFIFLFSSLGYFVGMLAQVHWVMVIVVPAAFIGVTIMLNLNVMPWLGAFFFQESSFPVFLTKIVLATAVLFTVAGLISNRLEVKR</sequence>
<dbReference type="OrthoDB" id="1795989at2"/>
<protein>
    <submittedName>
        <fullName evidence="2">Uncharacterized protein</fullName>
    </submittedName>
</protein>
<keyword evidence="3" id="KW-1185">Reference proteome</keyword>
<feature type="transmembrane region" description="Helical" evidence="1">
    <location>
        <begin position="151"/>
        <end position="173"/>
    </location>
</feature>
<keyword evidence="1" id="KW-0472">Membrane</keyword>
<proteinExistence type="predicted"/>
<evidence type="ECO:0000256" key="1">
    <source>
        <dbReference type="SAM" id="Phobius"/>
    </source>
</evidence>
<feature type="transmembrane region" description="Helical" evidence="1">
    <location>
        <begin position="104"/>
        <end position="131"/>
    </location>
</feature>
<gene>
    <name evidence="2" type="ORF">EPH95_12490</name>
</gene>
<feature type="transmembrane region" description="Helical" evidence="1">
    <location>
        <begin position="219"/>
        <end position="238"/>
    </location>
</feature>
<dbReference type="KEGG" id="sale:EPH95_12490"/>
<organism evidence="2 3">
    <name type="scientific">Salicibibacter halophilus</name>
    <dbReference type="NCBI Taxonomy" id="2502791"/>
    <lineage>
        <taxon>Bacteria</taxon>
        <taxon>Bacillati</taxon>
        <taxon>Bacillota</taxon>
        <taxon>Bacilli</taxon>
        <taxon>Bacillales</taxon>
        <taxon>Bacillaceae</taxon>
        <taxon>Salicibibacter</taxon>
    </lineage>
</organism>
<accession>A0A514LJ62</accession>
<dbReference type="Proteomes" id="UP000319756">
    <property type="component" value="Chromosome"/>
</dbReference>
<dbReference type="AlphaFoldDB" id="A0A514LJ62"/>
<feature type="transmembrane region" description="Helical" evidence="1">
    <location>
        <begin position="61"/>
        <end position="83"/>
    </location>
</feature>
<feature type="transmembrane region" description="Helical" evidence="1">
    <location>
        <begin position="21"/>
        <end position="41"/>
    </location>
</feature>
<evidence type="ECO:0000313" key="3">
    <source>
        <dbReference type="Proteomes" id="UP000319756"/>
    </source>
</evidence>
<evidence type="ECO:0000313" key="2">
    <source>
        <dbReference type="EMBL" id="QDI91896.1"/>
    </source>
</evidence>
<dbReference type="RefSeq" id="WP_142090423.1">
    <property type="nucleotide sequence ID" value="NZ_CP035485.1"/>
</dbReference>
<name>A0A514LJ62_9BACI</name>
<keyword evidence="1" id="KW-1133">Transmembrane helix</keyword>